<keyword evidence="2" id="KW-1185">Reference proteome</keyword>
<protein>
    <recommendedName>
        <fullName evidence="3">N-acetyltransferase domain-containing protein</fullName>
    </recommendedName>
</protein>
<dbReference type="EMBL" id="JBFXLS010000022">
    <property type="protein sequence ID" value="KAL2827945.1"/>
    <property type="molecule type" value="Genomic_DNA"/>
</dbReference>
<name>A0ABR4IJK5_9EURO</name>
<gene>
    <name evidence="1" type="ORF">BDW59DRAFT_53164</name>
</gene>
<dbReference type="InterPro" id="IPR016181">
    <property type="entry name" value="Acyl_CoA_acyltransferase"/>
</dbReference>
<proteinExistence type="predicted"/>
<sequence length="204" mass="23242">MTCTLTPINLTNPSEHEELLQQRIACGWDNTPEKIATWRKKQDAGLKSFFWITAPSRDVPLDGATEQTLARVGHISLDAYADPVDWDVANDEKTNLVIQTFFILPKYRSGGIGGATMAMIEGMATKTPYGSPNCEYITLSALSKKHYYDEVSGPYVRTVMPICNQEWYEKRGYIVWKEEPKYEDTLPDNMKVVFDAVYMRKKVN</sequence>
<evidence type="ECO:0008006" key="3">
    <source>
        <dbReference type="Google" id="ProtNLM"/>
    </source>
</evidence>
<comment type="caution">
    <text evidence="1">The sequence shown here is derived from an EMBL/GenBank/DDBJ whole genome shotgun (WGS) entry which is preliminary data.</text>
</comment>
<reference evidence="1 2" key="1">
    <citation type="submission" date="2024-07" db="EMBL/GenBank/DDBJ databases">
        <title>Section-level genome sequencing and comparative genomics of Aspergillus sections Usti and Cavernicolus.</title>
        <authorList>
            <consortium name="Lawrence Berkeley National Laboratory"/>
            <person name="Nybo J.L."/>
            <person name="Vesth T.C."/>
            <person name="Theobald S."/>
            <person name="Frisvad J.C."/>
            <person name="Larsen T.O."/>
            <person name="Kjaerboelling I."/>
            <person name="Rothschild-Mancinelli K."/>
            <person name="Lyhne E.K."/>
            <person name="Kogle M.E."/>
            <person name="Barry K."/>
            <person name="Clum A."/>
            <person name="Na H."/>
            <person name="Ledsgaard L."/>
            <person name="Lin J."/>
            <person name="Lipzen A."/>
            <person name="Kuo A."/>
            <person name="Riley R."/>
            <person name="Mondo S."/>
            <person name="LaButti K."/>
            <person name="Haridas S."/>
            <person name="Pangalinan J."/>
            <person name="Salamov A.A."/>
            <person name="Simmons B.A."/>
            <person name="Magnuson J.K."/>
            <person name="Chen J."/>
            <person name="Drula E."/>
            <person name="Henrissat B."/>
            <person name="Wiebenga A."/>
            <person name="Lubbers R.J."/>
            <person name="Gomes A.C."/>
            <person name="Makela M.R."/>
            <person name="Stajich J."/>
            <person name="Grigoriev I.V."/>
            <person name="Mortensen U.H."/>
            <person name="De vries R.P."/>
            <person name="Baker S.E."/>
            <person name="Andersen M.R."/>
        </authorList>
    </citation>
    <scope>NUCLEOTIDE SEQUENCE [LARGE SCALE GENOMIC DNA]</scope>
    <source>
        <strain evidence="1 2">CBS 600.67</strain>
    </source>
</reference>
<dbReference type="Proteomes" id="UP001610335">
    <property type="component" value="Unassembled WGS sequence"/>
</dbReference>
<organism evidence="1 2">
    <name type="scientific">Aspergillus cavernicola</name>
    <dbReference type="NCBI Taxonomy" id="176166"/>
    <lineage>
        <taxon>Eukaryota</taxon>
        <taxon>Fungi</taxon>
        <taxon>Dikarya</taxon>
        <taxon>Ascomycota</taxon>
        <taxon>Pezizomycotina</taxon>
        <taxon>Eurotiomycetes</taxon>
        <taxon>Eurotiomycetidae</taxon>
        <taxon>Eurotiales</taxon>
        <taxon>Aspergillaceae</taxon>
        <taxon>Aspergillus</taxon>
        <taxon>Aspergillus subgen. Nidulantes</taxon>
    </lineage>
</organism>
<accession>A0ABR4IJK5</accession>
<dbReference type="Gene3D" id="3.40.630.30">
    <property type="match status" value="1"/>
</dbReference>
<evidence type="ECO:0000313" key="1">
    <source>
        <dbReference type="EMBL" id="KAL2827945.1"/>
    </source>
</evidence>
<dbReference type="SUPFAM" id="SSF55729">
    <property type="entry name" value="Acyl-CoA N-acyltransferases (Nat)"/>
    <property type="match status" value="1"/>
</dbReference>
<evidence type="ECO:0000313" key="2">
    <source>
        <dbReference type="Proteomes" id="UP001610335"/>
    </source>
</evidence>